<name>A0AAD4B9F1_BOLED</name>
<keyword evidence="2" id="KW-0732">Signal</keyword>
<feature type="signal peptide" evidence="2">
    <location>
        <begin position="1"/>
        <end position="16"/>
    </location>
</feature>
<evidence type="ECO:0000313" key="3">
    <source>
        <dbReference type="EMBL" id="KAF8414869.1"/>
    </source>
</evidence>
<comment type="caution">
    <text evidence="3">The sequence shown here is derived from an EMBL/GenBank/DDBJ whole genome shotgun (WGS) entry which is preliminary data.</text>
</comment>
<evidence type="ECO:0000313" key="5">
    <source>
        <dbReference type="Proteomes" id="UP001194468"/>
    </source>
</evidence>
<sequence length="106" mass="11197">MARQLWIFMVSGGLLASFNKQTKESDEDNRSPSEASNAAIQTSGSGLSSYVLIDGSSDSGLDSPRRPALPPCTPWDDPALRKKKRSNATSRRLSSTAVDVGVGNGA</sequence>
<feature type="compositionally biased region" description="Basic and acidic residues" evidence="1">
    <location>
        <begin position="21"/>
        <end position="31"/>
    </location>
</feature>
<dbReference type="Proteomes" id="UP001194468">
    <property type="component" value="Unassembled WGS sequence"/>
</dbReference>
<reference evidence="3" key="2">
    <citation type="journal article" date="2020" name="Nat. Commun.">
        <title>Large-scale genome sequencing of mycorrhizal fungi provides insights into the early evolution of symbiotic traits.</title>
        <authorList>
            <person name="Miyauchi S."/>
            <person name="Kiss E."/>
            <person name="Kuo A."/>
            <person name="Drula E."/>
            <person name="Kohler A."/>
            <person name="Sanchez-Garcia M."/>
            <person name="Morin E."/>
            <person name="Andreopoulos B."/>
            <person name="Barry K.W."/>
            <person name="Bonito G."/>
            <person name="Buee M."/>
            <person name="Carver A."/>
            <person name="Chen C."/>
            <person name="Cichocki N."/>
            <person name="Clum A."/>
            <person name="Culley D."/>
            <person name="Crous P.W."/>
            <person name="Fauchery L."/>
            <person name="Girlanda M."/>
            <person name="Hayes R.D."/>
            <person name="Keri Z."/>
            <person name="LaButti K."/>
            <person name="Lipzen A."/>
            <person name="Lombard V."/>
            <person name="Magnuson J."/>
            <person name="Maillard F."/>
            <person name="Murat C."/>
            <person name="Nolan M."/>
            <person name="Ohm R.A."/>
            <person name="Pangilinan J."/>
            <person name="Pereira M.F."/>
            <person name="Perotto S."/>
            <person name="Peter M."/>
            <person name="Pfister S."/>
            <person name="Riley R."/>
            <person name="Sitrit Y."/>
            <person name="Stielow J.B."/>
            <person name="Szollosi G."/>
            <person name="Zifcakova L."/>
            <person name="Stursova M."/>
            <person name="Spatafora J.W."/>
            <person name="Tedersoo L."/>
            <person name="Vaario L.M."/>
            <person name="Yamada A."/>
            <person name="Yan M."/>
            <person name="Wang P."/>
            <person name="Xu J."/>
            <person name="Bruns T."/>
            <person name="Baldrian P."/>
            <person name="Vilgalys R."/>
            <person name="Dunand C."/>
            <person name="Henrissat B."/>
            <person name="Grigoriev I.V."/>
            <person name="Hibbett D."/>
            <person name="Nagy L.G."/>
            <person name="Martin F.M."/>
        </authorList>
    </citation>
    <scope>NUCLEOTIDE SEQUENCE</scope>
    <source>
        <strain evidence="3">BED1</strain>
    </source>
</reference>
<feature type="region of interest" description="Disordered" evidence="1">
    <location>
        <begin position="20"/>
        <end position="106"/>
    </location>
</feature>
<evidence type="ECO:0000256" key="2">
    <source>
        <dbReference type="SAM" id="SignalP"/>
    </source>
</evidence>
<reference evidence="3" key="1">
    <citation type="submission" date="2019-10" db="EMBL/GenBank/DDBJ databases">
        <authorList>
            <consortium name="DOE Joint Genome Institute"/>
            <person name="Kuo A."/>
            <person name="Miyauchi S."/>
            <person name="Kiss E."/>
            <person name="Drula E."/>
            <person name="Kohler A."/>
            <person name="Sanchez-Garcia M."/>
            <person name="Andreopoulos B."/>
            <person name="Barry K.W."/>
            <person name="Bonito G."/>
            <person name="Buee M."/>
            <person name="Carver A."/>
            <person name="Chen C."/>
            <person name="Cichocki N."/>
            <person name="Clum A."/>
            <person name="Culley D."/>
            <person name="Crous P.W."/>
            <person name="Fauchery L."/>
            <person name="Girlanda M."/>
            <person name="Hayes R."/>
            <person name="Keri Z."/>
            <person name="LaButti K."/>
            <person name="Lipzen A."/>
            <person name="Lombard V."/>
            <person name="Magnuson J."/>
            <person name="Maillard F."/>
            <person name="Morin E."/>
            <person name="Murat C."/>
            <person name="Nolan M."/>
            <person name="Ohm R."/>
            <person name="Pangilinan J."/>
            <person name="Pereira M."/>
            <person name="Perotto S."/>
            <person name="Peter M."/>
            <person name="Riley R."/>
            <person name="Sitrit Y."/>
            <person name="Stielow B."/>
            <person name="Szollosi G."/>
            <person name="Zifcakova L."/>
            <person name="Stursova M."/>
            <person name="Spatafora J.W."/>
            <person name="Tedersoo L."/>
            <person name="Vaario L.-M."/>
            <person name="Yamada A."/>
            <person name="Yan M."/>
            <person name="Wang P."/>
            <person name="Xu J."/>
            <person name="Bruns T."/>
            <person name="Baldrian P."/>
            <person name="Vilgalys R."/>
            <person name="Henrissat B."/>
            <person name="Grigoriev I.V."/>
            <person name="Hibbett D."/>
            <person name="Nagy L.G."/>
            <person name="Martin F.M."/>
        </authorList>
    </citation>
    <scope>NUCLEOTIDE SEQUENCE</scope>
    <source>
        <strain evidence="3">BED1</strain>
    </source>
</reference>
<feature type="compositionally biased region" description="Polar residues" evidence="1">
    <location>
        <begin position="87"/>
        <end position="97"/>
    </location>
</feature>
<dbReference type="AlphaFoldDB" id="A0AAD4B9F1"/>
<feature type="compositionally biased region" description="Polar residues" evidence="1">
    <location>
        <begin position="32"/>
        <end position="48"/>
    </location>
</feature>
<organism evidence="3 5">
    <name type="scientific">Boletus edulis BED1</name>
    <dbReference type="NCBI Taxonomy" id="1328754"/>
    <lineage>
        <taxon>Eukaryota</taxon>
        <taxon>Fungi</taxon>
        <taxon>Dikarya</taxon>
        <taxon>Basidiomycota</taxon>
        <taxon>Agaricomycotina</taxon>
        <taxon>Agaricomycetes</taxon>
        <taxon>Agaricomycetidae</taxon>
        <taxon>Boletales</taxon>
        <taxon>Boletineae</taxon>
        <taxon>Boletaceae</taxon>
        <taxon>Boletoideae</taxon>
        <taxon>Boletus</taxon>
    </lineage>
</organism>
<evidence type="ECO:0000313" key="4">
    <source>
        <dbReference type="EMBL" id="KAF8434298.1"/>
    </source>
</evidence>
<dbReference type="EMBL" id="WHUW01000412">
    <property type="protein sequence ID" value="KAF8414869.1"/>
    <property type="molecule type" value="Genomic_DNA"/>
</dbReference>
<dbReference type="EMBL" id="WHUW01000029">
    <property type="protein sequence ID" value="KAF8434298.1"/>
    <property type="molecule type" value="Genomic_DNA"/>
</dbReference>
<feature type="chain" id="PRO_5042441155" evidence="2">
    <location>
        <begin position="17"/>
        <end position="106"/>
    </location>
</feature>
<keyword evidence="5" id="KW-1185">Reference proteome</keyword>
<evidence type="ECO:0000256" key="1">
    <source>
        <dbReference type="SAM" id="MobiDB-lite"/>
    </source>
</evidence>
<accession>A0AAD4B9F1</accession>
<gene>
    <name evidence="4" type="ORF">L210DRAFT_3553567</name>
    <name evidence="3" type="ORF">L210DRAFT_3589766</name>
</gene>
<proteinExistence type="predicted"/>
<protein>
    <submittedName>
        <fullName evidence="3">Uncharacterized protein</fullName>
    </submittedName>
</protein>